<accession>A0A316ZGI9</accession>
<feature type="region of interest" description="Disordered" evidence="1">
    <location>
        <begin position="269"/>
        <end position="294"/>
    </location>
</feature>
<feature type="region of interest" description="Disordered" evidence="1">
    <location>
        <begin position="218"/>
        <end position="246"/>
    </location>
</feature>
<organism evidence="2 3">
    <name type="scientific">Tilletiopsis washingtonensis</name>
    <dbReference type="NCBI Taxonomy" id="58919"/>
    <lineage>
        <taxon>Eukaryota</taxon>
        <taxon>Fungi</taxon>
        <taxon>Dikarya</taxon>
        <taxon>Basidiomycota</taxon>
        <taxon>Ustilaginomycotina</taxon>
        <taxon>Exobasidiomycetes</taxon>
        <taxon>Entylomatales</taxon>
        <taxon>Entylomatales incertae sedis</taxon>
        <taxon>Tilletiopsis</taxon>
    </lineage>
</organism>
<gene>
    <name evidence="2" type="ORF">FA09DRAFT_336888</name>
</gene>
<dbReference type="EMBL" id="KZ819286">
    <property type="protein sequence ID" value="PWO00053.1"/>
    <property type="molecule type" value="Genomic_DNA"/>
</dbReference>
<feature type="compositionally biased region" description="Low complexity" evidence="1">
    <location>
        <begin position="331"/>
        <end position="358"/>
    </location>
</feature>
<dbReference type="RefSeq" id="XP_025600331.1">
    <property type="nucleotide sequence ID" value="XM_025743938.1"/>
</dbReference>
<evidence type="ECO:0000256" key="1">
    <source>
        <dbReference type="SAM" id="MobiDB-lite"/>
    </source>
</evidence>
<evidence type="ECO:0000313" key="3">
    <source>
        <dbReference type="Proteomes" id="UP000245946"/>
    </source>
</evidence>
<dbReference type="GeneID" id="37271482"/>
<keyword evidence="3" id="KW-1185">Reference proteome</keyword>
<sequence>MPRTLPPEIVAHIFQHALVNDPNGAGRSISLVSRAYLPAARIALYHTPHITRHNIHAFLRSLASTAPSQAVAASLVRRLVFCTAKRQGDAHEHVDVRLVLDALIACGPYVEECLLDMTCSAVACSWADGTGSLESYANALGSLRKLRELSIRSPKGYMPPGARRLLEAALGQSPQVKSLNLYWTSPGPFDAPGNVESLHDTLAACPHVERLRIISASDSSRALSPSTGHPSRGVPEQGAETVDIWPKQRTIELEPLEHEQDMDIRARWAAAARADGSTSSDSDPPHAPNSLGLFDLDRSRASSASSGASSVVAGLTSPALAGALVVGPRAAAGSVSSGSSSLAARSSSTSSGSSAPDASGRRDRSTSIAEHHKHLPVLAANAEADSAAPPVAVHAAVQRAARRLGRQRSLAAGMSRVVEEQGGAGLSEAALARRRSVPHGLRSRARACSASTDEGWETFVGSLLAANAPRAAAAP</sequence>
<protein>
    <submittedName>
        <fullName evidence="2">Uncharacterized protein</fullName>
    </submittedName>
</protein>
<dbReference type="Proteomes" id="UP000245946">
    <property type="component" value="Unassembled WGS sequence"/>
</dbReference>
<dbReference type="OrthoDB" id="10639931at2759"/>
<proteinExistence type="predicted"/>
<reference evidence="2 3" key="1">
    <citation type="journal article" date="2018" name="Mol. Biol. Evol.">
        <title>Broad Genomic Sampling Reveals a Smut Pathogenic Ancestry of the Fungal Clade Ustilaginomycotina.</title>
        <authorList>
            <person name="Kijpornyongpan T."/>
            <person name="Mondo S.J."/>
            <person name="Barry K."/>
            <person name="Sandor L."/>
            <person name="Lee J."/>
            <person name="Lipzen A."/>
            <person name="Pangilinan J."/>
            <person name="LaButti K."/>
            <person name="Hainaut M."/>
            <person name="Henrissat B."/>
            <person name="Grigoriev I.V."/>
            <person name="Spatafora J.W."/>
            <person name="Aime M.C."/>
        </authorList>
    </citation>
    <scope>NUCLEOTIDE SEQUENCE [LARGE SCALE GENOMIC DNA]</scope>
    <source>
        <strain evidence="2 3">MCA 4186</strain>
    </source>
</reference>
<name>A0A316ZGI9_9BASI</name>
<dbReference type="AlphaFoldDB" id="A0A316ZGI9"/>
<feature type="region of interest" description="Disordered" evidence="1">
    <location>
        <begin position="331"/>
        <end position="367"/>
    </location>
</feature>
<evidence type="ECO:0000313" key="2">
    <source>
        <dbReference type="EMBL" id="PWO00053.1"/>
    </source>
</evidence>